<dbReference type="GO" id="GO:0006565">
    <property type="term" value="P:L-serine catabolic process"/>
    <property type="evidence" value="ECO:0007669"/>
    <property type="project" value="TreeGrafter"/>
</dbReference>
<evidence type="ECO:0000256" key="3">
    <source>
        <dbReference type="ARBA" id="ARBA00023239"/>
    </source>
</evidence>
<dbReference type="InterPro" id="IPR036052">
    <property type="entry name" value="TrpB-like_PALP_sf"/>
</dbReference>
<dbReference type="EC" id="4.3.1.19" evidence="5"/>
<dbReference type="PANTHER" id="PTHR48078:SF6">
    <property type="entry name" value="L-THREONINE DEHYDRATASE CATABOLIC TDCB"/>
    <property type="match status" value="1"/>
</dbReference>
<evidence type="ECO:0000259" key="4">
    <source>
        <dbReference type="Pfam" id="PF00291"/>
    </source>
</evidence>
<dbReference type="GO" id="GO:0004794">
    <property type="term" value="F:threonine deaminase activity"/>
    <property type="evidence" value="ECO:0007669"/>
    <property type="project" value="UniProtKB-EC"/>
</dbReference>
<protein>
    <submittedName>
        <fullName evidence="5">Threonine dehydratase</fullName>
        <ecNumber evidence="5">4.3.1.19</ecNumber>
    </submittedName>
</protein>
<dbReference type="PANTHER" id="PTHR48078">
    <property type="entry name" value="THREONINE DEHYDRATASE, MITOCHONDRIAL-RELATED"/>
    <property type="match status" value="1"/>
</dbReference>
<sequence length="313" mass="32147">MRHPTPARIAAALDTIDPVFRDTPMRRSPALDRAVGAEVQFKDETANPIRSFKGRGACALVAGLDHNEHLVCGSAGNFGQGLAWAARRCGIPVTIFAAVNAAACKVAAMNALGADVRLAGHDFDAAKELAAAHARRLCQIYVEDGAEAAIAEGAGTIGVELSRDADSFDHILLPLGNGALVSGVGAWLAEAAPGVSVVAVAAAGAPAMAQAVLNQQEDRSPVDTIADGIAVRVPIPYAVSCIRPVVDDVVLVSDDAIRTAMALIDEHLDLTVEPAGAAGLAALIAQPDRWQGQKVVVPLCGDNVDAPASPSRS</sequence>
<gene>
    <name evidence="5" type="ORF">MGWOODY_Smn2251</name>
</gene>
<comment type="cofactor">
    <cofactor evidence="1">
        <name>pyridoxal 5'-phosphate</name>
        <dbReference type="ChEBI" id="CHEBI:597326"/>
    </cofactor>
</comment>
<feature type="domain" description="Tryptophan synthase beta chain-like PALP" evidence="4">
    <location>
        <begin position="18"/>
        <end position="301"/>
    </location>
</feature>
<evidence type="ECO:0000256" key="1">
    <source>
        <dbReference type="ARBA" id="ARBA00001933"/>
    </source>
</evidence>
<dbReference type="SUPFAM" id="SSF53686">
    <property type="entry name" value="Tryptophan synthase beta subunit-like PLP-dependent enzymes"/>
    <property type="match status" value="1"/>
</dbReference>
<reference evidence="5" key="1">
    <citation type="submission" date="2015-10" db="EMBL/GenBank/DDBJ databases">
        <authorList>
            <person name="Gilbert D.G."/>
        </authorList>
    </citation>
    <scope>NUCLEOTIDE SEQUENCE</scope>
</reference>
<accession>A0A160TPS6</accession>
<evidence type="ECO:0000313" key="5">
    <source>
        <dbReference type="EMBL" id="CUS45974.1"/>
    </source>
</evidence>
<dbReference type="GO" id="GO:0009097">
    <property type="term" value="P:isoleucine biosynthetic process"/>
    <property type="evidence" value="ECO:0007669"/>
    <property type="project" value="TreeGrafter"/>
</dbReference>
<dbReference type="Pfam" id="PF00291">
    <property type="entry name" value="PALP"/>
    <property type="match status" value="1"/>
</dbReference>
<keyword evidence="2" id="KW-0663">Pyridoxal phosphate</keyword>
<dbReference type="Gene3D" id="3.40.50.1100">
    <property type="match status" value="2"/>
</dbReference>
<name>A0A160TPS6_9ZZZZ</name>
<dbReference type="GO" id="GO:0003941">
    <property type="term" value="F:L-serine ammonia-lyase activity"/>
    <property type="evidence" value="ECO:0007669"/>
    <property type="project" value="TreeGrafter"/>
</dbReference>
<dbReference type="InterPro" id="IPR050147">
    <property type="entry name" value="Ser/Thr_Dehydratase"/>
</dbReference>
<dbReference type="GO" id="GO:0006567">
    <property type="term" value="P:L-threonine catabolic process"/>
    <property type="evidence" value="ECO:0007669"/>
    <property type="project" value="TreeGrafter"/>
</dbReference>
<organism evidence="5">
    <name type="scientific">hydrothermal vent metagenome</name>
    <dbReference type="NCBI Taxonomy" id="652676"/>
    <lineage>
        <taxon>unclassified sequences</taxon>
        <taxon>metagenomes</taxon>
        <taxon>ecological metagenomes</taxon>
    </lineage>
</organism>
<keyword evidence="3 5" id="KW-0456">Lyase</keyword>
<proteinExistence type="predicted"/>
<dbReference type="AlphaFoldDB" id="A0A160TPS6"/>
<dbReference type="InterPro" id="IPR001926">
    <property type="entry name" value="TrpB-like_PALP"/>
</dbReference>
<evidence type="ECO:0000256" key="2">
    <source>
        <dbReference type="ARBA" id="ARBA00022898"/>
    </source>
</evidence>
<dbReference type="EMBL" id="CZQE01000322">
    <property type="protein sequence ID" value="CUS45974.1"/>
    <property type="molecule type" value="Genomic_DNA"/>
</dbReference>